<dbReference type="OrthoDB" id="5215300at2759"/>
<dbReference type="EMBL" id="JAIZPD010000009">
    <property type="protein sequence ID" value="KAH0960678.1"/>
    <property type="molecule type" value="Genomic_DNA"/>
</dbReference>
<dbReference type="GeneID" id="68356960"/>
<sequence>MQSQSQARDPNQLPDDGHALTTTLTKSEHDTYYSNRDIAILHAIVAAAQHQLDHAPHPKPLPAAALFKAYDDILPDFGIDPDSDYHLSAFVFRVGGEQGHGTLSDVTLFSLAGSVTL</sequence>
<protein>
    <submittedName>
        <fullName evidence="2">Uncharacterized protein</fullName>
    </submittedName>
</protein>
<keyword evidence="3" id="KW-1185">Reference proteome</keyword>
<evidence type="ECO:0000313" key="3">
    <source>
        <dbReference type="Proteomes" id="UP000824596"/>
    </source>
</evidence>
<proteinExistence type="predicted"/>
<organism evidence="2 3">
    <name type="scientific">Hirsutella rhossiliensis</name>
    <dbReference type="NCBI Taxonomy" id="111463"/>
    <lineage>
        <taxon>Eukaryota</taxon>
        <taxon>Fungi</taxon>
        <taxon>Dikarya</taxon>
        <taxon>Ascomycota</taxon>
        <taxon>Pezizomycotina</taxon>
        <taxon>Sordariomycetes</taxon>
        <taxon>Hypocreomycetidae</taxon>
        <taxon>Hypocreales</taxon>
        <taxon>Ophiocordycipitaceae</taxon>
        <taxon>Hirsutella</taxon>
    </lineage>
</organism>
<gene>
    <name evidence="2" type="ORF">HRG_07831</name>
</gene>
<dbReference type="Proteomes" id="UP000824596">
    <property type="component" value="Unassembled WGS sequence"/>
</dbReference>
<dbReference type="RefSeq" id="XP_044718191.1">
    <property type="nucleotide sequence ID" value="XM_044866302.1"/>
</dbReference>
<feature type="region of interest" description="Disordered" evidence="1">
    <location>
        <begin position="1"/>
        <end position="22"/>
    </location>
</feature>
<evidence type="ECO:0000256" key="1">
    <source>
        <dbReference type="SAM" id="MobiDB-lite"/>
    </source>
</evidence>
<evidence type="ECO:0000313" key="2">
    <source>
        <dbReference type="EMBL" id="KAH0960678.1"/>
    </source>
</evidence>
<accession>A0A9P8SF98</accession>
<name>A0A9P8SF98_9HYPO</name>
<reference evidence="2" key="1">
    <citation type="submission" date="2021-09" db="EMBL/GenBank/DDBJ databases">
        <title>A high-quality genome of the endoparasitic fungus Hirsutella rhossiliensis with a comparison of Hirsutella genomes reveals transposable elements contributing to genome size variation.</title>
        <authorList>
            <person name="Lin R."/>
            <person name="Jiao Y."/>
            <person name="Sun X."/>
            <person name="Ling J."/>
            <person name="Xie B."/>
            <person name="Cheng X."/>
        </authorList>
    </citation>
    <scope>NUCLEOTIDE SEQUENCE</scope>
    <source>
        <strain evidence="2">HR02</strain>
    </source>
</reference>
<comment type="caution">
    <text evidence="2">The sequence shown here is derived from an EMBL/GenBank/DDBJ whole genome shotgun (WGS) entry which is preliminary data.</text>
</comment>
<dbReference type="AlphaFoldDB" id="A0A9P8SF98"/>